<reference evidence="2 3" key="1">
    <citation type="submission" date="2024-03" db="EMBL/GenBank/DDBJ databases">
        <title>The Acrasis kona genome and developmental transcriptomes reveal deep origins of eukaryotic multicellular pathways.</title>
        <authorList>
            <person name="Sheikh S."/>
            <person name="Fu C.-J."/>
            <person name="Brown M.W."/>
            <person name="Baldauf S.L."/>
        </authorList>
    </citation>
    <scope>NUCLEOTIDE SEQUENCE [LARGE SCALE GENOMIC DNA]</scope>
    <source>
        <strain evidence="2 3">ATCC MYA-3509</strain>
    </source>
</reference>
<dbReference type="SMART" id="SM00327">
    <property type="entry name" value="VWA"/>
    <property type="match status" value="1"/>
</dbReference>
<evidence type="ECO:0000313" key="2">
    <source>
        <dbReference type="EMBL" id="KAL0491894.1"/>
    </source>
</evidence>
<evidence type="ECO:0000259" key="1">
    <source>
        <dbReference type="PROSITE" id="PS50234"/>
    </source>
</evidence>
<dbReference type="InterPro" id="IPR002035">
    <property type="entry name" value="VWF_A"/>
</dbReference>
<keyword evidence="3" id="KW-1185">Reference proteome</keyword>
<dbReference type="PANTHER" id="PTHR10338">
    <property type="entry name" value="INTER-ALPHA-TRYPSIN INHIBITOR HEAVY CHAIN FAMILY MEMBER"/>
    <property type="match status" value="1"/>
</dbReference>
<comment type="caution">
    <text evidence="2">The sequence shown here is derived from an EMBL/GenBank/DDBJ whole genome shotgun (WGS) entry which is preliminary data.</text>
</comment>
<feature type="domain" description="VWFA" evidence="1">
    <location>
        <begin position="64"/>
        <end position="236"/>
    </location>
</feature>
<sequence>MSEKFQGLIDSVEQLGLDFSMRFKPTYKYLPSNSLGLRTESPVLFQLVSSQKRAKEQSQSNPLEVCILLDVSGSMEGRKLMHCKQAINQLVFIHLQEQDVFHLVTFDDQIKTIYQDVHKSKVKEETINAIRSGGSTNISDAIGQGINILSNSKKDNHIKLMLLFSDGNANVGITDINVLGRTLLPKFKDYNVHFNSFGIGDDFNERWLSSLARVGSGDYFYINNVEEVKALLVKCLNKYKFQIGRNARLTIFGVRPNLLVSFNNKSDQDSLIKGNKVGNIFCGDLKQTIFNIEVNDSSLPMFKYVLSYDALPSNEKVNIEGTFVYNKISSISDELLQKDDDCLLYQAIMDFGKEQAIIQEHVTAERYEQAKQSKEKLIAKIESMLSVDYYGVLTKILENEKETLKDLANGINKDSLKKQHEKSNKLGAVTKFLDVEDYEDECDESDEEVGFGGLF</sequence>
<dbReference type="AlphaFoldDB" id="A0AAW2ZT31"/>
<dbReference type="Gene3D" id="3.40.50.410">
    <property type="entry name" value="von Willebrand factor, type A domain"/>
    <property type="match status" value="1"/>
</dbReference>
<accession>A0AAW2ZT31</accession>
<organism evidence="2 3">
    <name type="scientific">Acrasis kona</name>
    <dbReference type="NCBI Taxonomy" id="1008807"/>
    <lineage>
        <taxon>Eukaryota</taxon>
        <taxon>Discoba</taxon>
        <taxon>Heterolobosea</taxon>
        <taxon>Tetramitia</taxon>
        <taxon>Eutetramitia</taxon>
        <taxon>Acrasidae</taxon>
        <taxon>Acrasis</taxon>
    </lineage>
</organism>
<name>A0AAW2ZT31_9EUKA</name>
<dbReference type="PANTHER" id="PTHR10338:SF108">
    <property type="entry name" value="INTER-ALPHA-TRYPSIN INHIBITOR HEAVY CHAIN H4-LIKE PROTEIN"/>
    <property type="match status" value="1"/>
</dbReference>
<dbReference type="PROSITE" id="PS50234">
    <property type="entry name" value="VWFA"/>
    <property type="match status" value="1"/>
</dbReference>
<dbReference type="Proteomes" id="UP001431209">
    <property type="component" value="Unassembled WGS sequence"/>
</dbReference>
<gene>
    <name evidence="2" type="ORF">AKO1_000467</name>
</gene>
<dbReference type="Pfam" id="PF00092">
    <property type="entry name" value="VWA"/>
    <property type="match status" value="1"/>
</dbReference>
<protein>
    <recommendedName>
        <fullName evidence="1">VWFA domain-containing protein</fullName>
    </recommendedName>
</protein>
<dbReference type="EMBL" id="JAOPGA020001882">
    <property type="protein sequence ID" value="KAL0491894.1"/>
    <property type="molecule type" value="Genomic_DNA"/>
</dbReference>
<dbReference type="InterPro" id="IPR050934">
    <property type="entry name" value="ITIH"/>
</dbReference>
<dbReference type="SUPFAM" id="SSF53300">
    <property type="entry name" value="vWA-like"/>
    <property type="match status" value="1"/>
</dbReference>
<evidence type="ECO:0000313" key="3">
    <source>
        <dbReference type="Proteomes" id="UP001431209"/>
    </source>
</evidence>
<dbReference type="InterPro" id="IPR036465">
    <property type="entry name" value="vWFA_dom_sf"/>
</dbReference>
<proteinExistence type="predicted"/>